<dbReference type="AlphaFoldDB" id="A0A919C7H9"/>
<keyword evidence="3 7" id="KW-0732">Signal</keyword>
<feature type="domain" description="Gram-positive cocci surface proteins LPxTG" evidence="8">
    <location>
        <begin position="321"/>
        <end position="358"/>
    </location>
</feature>
<keyword evidence="1" id="KW-0134">Cell wall</keyword>
<evidence type="ECO:0000256" key="4">
    <source>
        <dbReference type="ARBA" id="ARBA00023088"/>
    </source>
</evidence>
<dbReference type="NCBIfam" id="NF041528">
    <property type="entry name" value="strep_LAETG"/>
    <property type="match status" value="1"/>
</dbReference>
<evidence type="ECO:0000256" key="5">
    <source>
        <dbReference type="SAM" id="MobiDB-lite"/>
    </source>
</evidence>
<feature type="region of interest" description="Disordered" evidence="5">
    <location>
        <begin position="30"/>
        <end position="129"/>
    </location>
</feature>
<feature type="compositionally biased region" description="Low complexity" evidence="5">
    <location>
        <begin position="108"/>
        <end position="122"/>
    </location>
</feature>
<keyword evidence="6" id="KW-0472">Membrane</keyword>
<dbReference type="NCBIfam" id="TIGR01167">
    <property type="entry name" value="LPXTG_anchor"/>
    <property type="match status" value="1"/>
</dbReference>
<feature type="compositionally biased region" description="Basic and acidic residues" evidence="5">
    <location>
        <begin position="62"/>
        <end position="107"/>
    </location>
</feature>
<keyword evidence="6" id="KW-1133">Transmembrane helix</keyword>
<evidence type="ECO:0000256" key="1">
    <source>
        <dbReference type="ARBA" id="ARBA00022512"/>
    </source>
</evidence>
<keyword evidence="4" id="KW-0572">Peptidoglycan-anchor</keyword>
<protein>
    <recommendedName>
        <fullName evidence="8">Gram-positive cocci surface proteins LPxTG domain-containing protein</fullName>
    </recommendedName>
</protein>
<dbReference type="InterPro" id="IPR019931">
    <property type="entry name" value="LPXTG_anchor"/>
</dbReference>
<dbReference type="Proteomes" id="UP000638353">
    <property type="component" value="Unassembled WGS sequence"/>
</dbReference>
<keyword evidence="2" id="KW-0964">Secreted</keyword>
<dbReference type="RefSeq" id="WP_229897416.1">
    <property type="nucleotide sequence ID" value="NZ_BMVC01000001.1"/>
</dbReference>
<dbReference type="EMBL" id="BMVC01000001">
    <property type="protein sequence ID" value="GHC79410.1"/>
    <property type="molecule type" value="Genomic_DNA"/>
</dbReference>
<feature type="compositionally biased region" description="Low complexity" evidence="5">
    <location>
        <begin position="30"/>
        <end position="46"/>
    </location>
</feature>
<organism evidence="9 10">
    <name type="scientific">Streptomyces finlayi</name>
    <dbReference type="NCBI Taxonomy" id="67296"/>
    <lineage>
        <taxon>Bacteria</taxon>
        <taxon>Bacillati</taxon>
        <taxon>Actinomycetota</taxon>
        <taxon>Actinomycetes</taxon>
        <taxon>Kitasatosporales</taxon>
        <taxon>Streptomycetaceae</taxon>
        <taxon>Streptomyces</taxon>
    </lineage>
</organism>
<proteinExistence type="predicted"/>
<evidence type="ECO:0000256" key="2">
    <source>
        <dbReference type="ARBA" id="ARBA00022525"/>
    </source>
</evidence>
<feature type="transmembrane region" description="Helical" evidence="6">
    <location>
        <begin position="330"/>
        <end position="351"/>
    </location>
</feature>
<evidence type="ECO:0000313" key="9">
    <source>
        <dbReference type="EMBL" id="GHC79410.1"/>
    </source>
</evidence>
<keyword evidence="6" id="KW-0812">Transmembrane</keyword>
<evidence type="ECO:0000256" key="3">
    <source>
        <dbReference type="ARBA" id="ARBA00022729"/>
    </source>
</evidence>
<reference evidence="9" key="2">
    <citation type="submission" date="2020-09" db="EMBL/GenBank/DDBJ databases">
        <authorList>
            <person name="Sun Q."/>
            <person name="Ohkuma M."/>
        </authorList>
    </citation>
    <scope>NUCLEOTIDE SEQUENCE</scope>
    <source>
        <strain evidence="9">JCM 4637</strain>
    </source>
</reference>
<feature type="signal peptide" evidence="7">
    <location>
        <begin position="1"/>
        <end position="29"/>
    </location>
</feature>
<dbReference type="PROSITE" id="PS50847">
    <property type="entry name" value="GRAM_POS_ANCHORING"/>
    <property type="match status" value="1"/>
</dbReference>
<gene>
    <name evidence="9" type="ORF">GCM10010334_05610</name>
</gene>
<evidence type="ECO:0000256" key="6">
    <source>
        <dbReference type="SAM" id="Phobius"/>
    </source>
</evidence>
<reference evidence="9" key="1">
    <citation type="journal article" date="2014" name="Int. J. Syst. Evol. Microbiol.">
        <title>Complete genome sequence of Corynebacterium casei LMG S-19264T (=DSM 44701T), isolated from a smear-ripened cheese.</title>
        <authorList>
            <consortium name="US DOE Joint Genome Institute (JGI-PGF)"/>
            <person name="Walter F."/>
            <person name="Albersmeier A."/>
            <person name="Kalinowski J."/>
            <person name="Ruckert C."/>
        </authorList>
    </citation>
    <scope>NUCLEOTIDE SEQUENCE</scope>
    <source>
        <strain evidence="9">JCM 4637</strain>
    </source>
</reference>
<sequence>MKLRRSLALAAATAVIAPASLLSATAAFADTPAPGATPAATASPDASKTDDKKPGDAAGTSGDKKDEKPGDAVADKQDQKQDDTKQDGKVPDKKDETKPDTGKDGKPVKPGASVAPSPSAPAKDGEEEIDEDLDEDFLCKDVKVDVRLSGVPGKIVAGSGWHAFDLSFVNKSGRDLEGVAFLAAVAKDAEADEPFDNKQIQLQAYNEDAKRWEAVTIEDLSAGYVGETEIFEADAEVRVKLRLSVKQGAPAGSGFTFGGSMYIDSGEECFGIASNSYRFQIVKPGTDTDGTKPQEGGKTPLPPKKPAKPAPGKLPQLEGNLAETGASSQLPMFALAGGAAVALGAGAMFVVRRKKAQA</sequence>
<feature type="region of interest" description="Disordered" evidence="5">
    <location>
        <begin position="283"/>
        <end position="318"/>
    </location>
</feature>
<evidence type="ECO:0000256" key="7">
    <source>
        <dbReference type="SAM" id="SignalP"/>
    </source>
</evidence>
<name>A0A919C7H9_9ACTN</name>
<accession>A0A919C7H9</accession>
<feature type="chain" id="PRO_5037732459" description="Gram-positive cocci surface proteins LPxTG domain-containing protein" evidence="7">
    <location>
        <begin position="30"/>
        <end position="358"/>
    </location>
</feature>
<comment type="caution">
    <text evidence="9">The sequence shown here is derived from an EMBL/GenBank/DDBJ whole genome shotgun (WGS) entry which is preliminary data.</text>
</comment>
<evidence type="ECO:0000259" key="8">
    <source>
        <dbReference type="PROSITE" id="PS50847"/>
    </source>
</evidence>
<evidence type="ECO:0000313" key="10">
    <source>
        <dbReference type="Proteomes" id="UP000638353"/>
    </source>
</evidence>